<comment type="caution">
    <text evidence="17">The sequence shown here is derived from an EMBL/GenBank/DDBJ whole genome shotgun (WGS) entry which is preliminary data.</text>
</comment>
<dbReference type="GO" id="GO:0140933">
    <property type="term" value="F:5'-(N(7)-methylguanosine 5'-triphospho)-[mRNA] hydrolase activity"/>
    <property type="evidence" value="ECO:0007669"/>
    <property type="project" value="UniProtKB-EC"/>
</dbReference>
<dbReference type="FunFam" id="3.90.79.10:FF:000003">
    <property type="entry name" value="M7GpppN-mRNA hydrolase isoform 2"/>
    <property type="match status" value="1"/>
</dbReference>
<dbReference type="GO" id="GO:0008168">
    <property type="term" value="F:methyltransferase activity"/>
    <property type="evidence" value="ECO:0007669"/>
    <property type="project" value="UniProtKB-KW"/>
</dbReference>
<evidence type="ECO:0000313" key="18">
    <source>
        <dbReference type="Proteomes" id="UP001367676"/>
    </source>
</evidence>
<protein>
    <recommendedName>
        <fullName evidence="13">mRNA-decapping enzyme 2</fullName>
    </recommendedName>
</protein>
<dbReference type="GO" id="GO:0000290">
    <property type="term" value="P:deadenylation-dependent decapping of nuclear-transcribed mRNA"/>
    <property type="evidence" value="ECO:0007669"/>
    <property type="project" value="InterPro"/>
</dbReference>
<evidence type="ECO:0000256" key="8">
    <source>
        <dbReference type="ARBA" id="ARBA00022723"/>
    </source>
</evidence>
<evidence type="ECO:0000256" key="13">
    <source>
        <dbReference type="ARBA" id="ARBA00078183"/>
    </source>
</evidence>
<keyword evidence="6" id="KW-0808">Transferase</keyword>
<gene>
    <name evidence="17" type="ORF">V9T40_008189</name>
</gene>
<evidence type="ECO:0000256" key="2">
    <source>
        <dbReference type="ARBA" id="ARBA00004496"/>
    </source>
</evidence>
<name>A0AAN9Y9N7_9HEMI</name>
<dbReference type="GO" id="GO:0000932">
    <property type="term" value="C:P-body"/>
    <property type="evidence" value="ECO:0007669"/>
    <property type="project" value="TreeGrafter"/>
</dbReference>
<evidence type="ECO:0000256" key="7">
    <source>
        <dbReference type="ARBA" id="ARBA00022691"/>
    </source>
</evidence>
<evidence type="ECO:0000256" key="4">
    <source>
        <dbReference type="ARBA" id="ARBA00022490"/>
    </source>
</evidence>
<feature type="domain" description="SAM-dependent MTase TRM10-type" evidence="16">
    <location>
        <begin position="425"/>
        <end position="618"/>
    </location>
</feature>
<sequence length="670" mass="78736">MCASRLLRLFQHIPFLKKYENNLDKIYNDWREYKLMVPTFGAVLLDETLSHILLVQSYMATSWGFPKGKMNEEEDPVDCACREVFEETGIDITHLIDANEFVESTIHDQLIRLYFIVGIDRNITFEPQTRCEIKAAKWFPIEQLPVSKKDIIYKSRAFEPRYFYMVIPFMKRIINWVEDKKRRAVALKHKKTDRSRNKSCSDADYFCGKIKNKCQNQNDKRKQQQVNKVSQQFDRSVGYFNYFTSEILATEELQQNFDSLNIGTQRFCSALNDAKLGNDVDTFEEFEENPAFHELFTSVDIDDIAGDDLDQKKSLQVLISELNMQIQTQRLVAPKCLTAAQWRKLLKFKSDKSRSSYLNKLYFLENKKESKATRSKERQEDLQKHREWKESNPREAVTTNSPISYGLHETSLFHRLYKQTMKQKYNFDLVMAMYFGPDLVVDCSYEKYMKPSEIYGCARQMLYMWSSNRADKNPFNLIFCNLNPEGKIIQHLTKLFHQTENDFSVLNLTEKSYTDLYPTKELVYLTPHCDEELEKYDGDSIYIIGAYVDEIVNKPVSLAKAQRDGLRTAKFPLDKNLNWAQGSKLLPINQCLCIMNDLKNGANWDYALRHVATRKQSFQFLGGHNSLRINDRMAKHSIREQARRDMLRDLNIKEIFKKKNKDSIENEDIL</sequence>
<feature type="domain" description="Nudix hydrolase" evidence="15">
    <location>
        <begin position="35"/>
        <end position="164"/>
    </location>
</feature>
<accession>A0AAN9Y9N7</accession>
<evidence type="ECO:0000259" key="15">
    <source>
        <dbReference type="PROSITE" id="PS51462"/>
    </source>
</evidence>
<dbReference type="InterPro" id="IPR020084">
    <property type="entry name" value="NUDIX_hydrolase_CS"/>
</dbReference>
<keyword evidence="9" id="KW-0378">Hydrolase</keyword>
<keyword evidence="5" id="KW-0489">Methyltransferase</keyword>
<evidence type="ECO:0000259" key="16">
    <source>
        <dbReference type="PROSITE" id="PS51675"/>
    </source>
</evidence>
<evidence type="ECO:0000256" key="12">
    <source>
        <dbReference type="ARBA" id="ARBA00047661"/>
    </source>
</evidence>
<dbReference type="Proteomes" id="UP001367676">
    <property type="component" value="Unassembled WGS sequence"/>
</dbReference>
<dbReference type="CDD" id="cd18102">
    <property type="entry name" value="Trm10_MRRP1"/>
    <property type="match status" value="1"/>
</dbReference>
<dbReference type="InterPro" id="IPR044099">
    <property type="entry name" value="Dcp2_NUDIX"/>
</dbReference>
<keyword evidence="4" id="KW-0963">Cytoplasm</keyword>
<dbReference type="Gene3D" id="3.40.1280.30">
    <property type="match status" value="1"/>
</dbReference>
<evidence type="ECO:0000256" key="1">
    <source>
        <dbReference type="ARBA" id="ARBA00001936"/>
    </source>
</evidence>
<feature type="compositionally biased region" description="Basic and acidic residues" evidence="14">
    <location>
        <begin position="373"/>
        <end position="393"/>
    </location>
</feature>
<evidence type="ECO:0000256" key="14">
    <source>
        <dbReference type="SAM" id="MobiDB-lite"/>
    </source>
</evidence>
<dbReference type="PANTHER" id="PTHR23114:SF17">
    <property type="entry name" value="M7GPPPN-MRNA HYDROLASE"/>
    <property type="match status" value="1"/>
</dbReference>
<dbReference type="EMBL" id="JBBCAQ010000008">
    <property type="protein sequence ID" value="KAK7602600.1"/>
    <property type="molecule type" value="Genomic_DNA"/>
</dbReference>
<reference evidence="17 18" key="1">
    <citation type="submission" date="2024-03" db="EMBL/GenBank/DDBJ databases">
        <title>Adaptation during the transition from Ophiocordyceps entomopathogen to insect associate is accompanied by gene loss and intensified selection.</title>
        <authorList>
            <person name="Ward C.M."/>
            <person name="Onetto C.A."/>
            <person name="Borneman A.R."/>
        </authorList>
    </citation>
    <scope>NUCLEOTIDE SEQUENCE [LARGE SCALE GENOMIC DNA]</scope>
    <source>
        <strain evidence="17">AWRI1</strain>
        <tissue evidence="17">Single Adult Female</tissue>
    </source>
</reference>
<keyword evidence="11" id="KW-0464">Manganese</keyword>
<comment type="similarity">
    <text evidence="3">Belongs to the Nudix hydrolase family. DCP2 subfamily.</text>
</comment>
<dbReference type="GO" id="GO:0005739">
    <property type="term" value="C:mitochondrion"/>
    <property type="evidence" value="ECO:0007669"/>
    <property type="project" value="InterPro"/>
</dbReference>
<proteinExistence type="inferred from homology"/>
<dbReference type="CDD" id="cd03672">
    <property type="entry name" value="NUDIX_Dcp2p_Nudt20"/>
    <property type="match status" value="1"/>
</dbReference>
<dbReference type="Pfam" id="PF00293">
    <property type="entry name" value="NUDIX"/>
    <property type="match status" value="1"/>
</dbReference>
<comment type="subcellular location">
    <subcellularLocation>
        <location evidence="2">Cytoplasm</location>
    </subcellularLocation>
</comment>
<dbReference type="Gene3D" id="3.90.79.10">
    <property type="entry name" value="Nucleoside Triphosphate Pyrophosphohydrolase"/>
    <property type="match status" value="1"/>
</dbReference>
<dbReference type="AlphaFoldDB" id="A0AAN9Y9N7"/>
<dbReference type="InterPro" id="IPR015797">
    <property type="entry name" value="NUDIX_hydrolase-like_dom_sf"/>
</dbReference>
<evidence type="ECO:0000256" key="3">
    <source>
        <dbReference type="ARBA" id="ARBA00005279"/>
    </source>
</evidence>
<dbReference type="InterPro" id="IPR038459">
    <property type="entry name" value="MT_TRM10-typ_sf"/>
</dbReference>
<dbReference type="PANTHER" id="PTHR23114">
    <property type="entry name" value="M7GPPPN-MRNA HYDROLASE"/>
    <property type="match status" value="1"/>
</dbReference>
<evidence type="ECO:0000256" key="9">
    <source>
        <dbReference type="ARBA" id="ARBA00022801"/>
    </source>
</evidence>
<evidence type="ECO:0000256" key="10">
    <source>
        <dbReference type="ARBA" id="ARBA00022884"/>
    </source>
</evidence>
<dbReference type="GO" id="GO:0008033">
    <property type="term" value="P:tRNA processing"/>
    <property type="evidence" value="ECO:0007669"/>
    <property type="project" value="InterPro"/>
</dbReference>
<dbReference type="InterPro" id="IPR025812">
    <property type="entry name" value="Trm10_C_MTase_dom"/>
</dbReference>
<keyword evidence="7" id="KW-0949">S-adenosyl-L-methionine</keyword>
<dbReference type="PROSITE" id="PS00893">
    <property type="entry name" value="NUDIX_BOX"/>
    <property type="match status" value="1"/>
</dbReference>
<evidence type="ECO:0000256" key="11">
    <source>
        <dbReference type="ARBA" id="ARBA00023211"/>
    </source>
</evidence>
<dbReference type="PROSITE" id="PS51675">
    <property type="entry name" value="SAM_MT_TRM10"/>
    <property type="match status" value="1"/>
</dbReference>
<keyword evidence="10" id="KW-0694">RNA-binding</keyword>
<comment type="cofactor">
    <cofactor evidence="1">
        <name>Mn(2+)</name>
        <dbReference type="ChEBI" id="CHEBI:29035"/>
    </cofactor>
</comment>
<keyword evidence="18" id="KW-1185">Reference proteome</keyword>
<dbReference type="InterPro" id="IPR000086">
    <property type="entry name" value="NUDIX_hydrolase_dom"/>
</dbReference>
<evidence type="ECO:0000256" key="6">
    <source>
        <dbReference type="ARBA" id="ARBA00022679"/>
    </source>
</evidence>
<dbReference type="SUPFAM" id="SSF55811">
    <property type="entry name" value="Nudix"/>
    <property type="match status" value="1"/>
</dbReference>
<dbReference type="PROSITE" id="PS51462">
    <property type="entry name" value="NUDIX"/>
    <property type="match status" value="1"/>
</dbReference>
<dbReference type="InterPro" id="IPR028564">
    <property type="entry name" value="MT_TRM10-typ"/>
</dbReference>
<feature type="region of interest" description="Disordered" evidence="14">
    <location>
        <begin position="373"/>
        <end position="401"/>
    </location>
</feature>
<dbReference type="GO" id="GO:0032259">
    <property type="term" value="P:methylation"/>
    <property type="evidence" value="ECO:0007669"/>
    <property type="project" value="UniProtKB-KW"/>
</dbReference>
<dbReference type="GO" id="GO:0046872">
    <property type="term" value="F:metal ion binding"/>
    <property type="evidence" value="ECO:0007669"/>
    <property type="project" value="UniProtKB-KW"/>
</dbReference>
<keyword evidence="8" id="KW-0479">Metal-binding</keyword>
<evidence type="ECO:0000256" key="5">
    <source>
        <dbReference type="ARBA" id="ARBA00022603"/>
    </source>
</evidence>
<organism evidence="17 18">
    <name type="scientific">Parthenolecanium corni</name>
    <dbReference type="NCBI Taxonomy" id="536013"/>
    <lineage>
        <taxon>Eukaryota</taxon>
        <taxon>Metazoa</taxon>
        <taxon>Ecdysozoa</taxon>
        <taxon>Arthropoda</taxon>
        <taxon>Hexapoda</taxon>
        <taxon>Insecta</taxon>
        <taxon>Pterygota</taxon>
        <taxon>Neoptera</taxon>
        <taxon>Paraneoptera</taxon>
        <taxon>Hemiptera</taxon>
        <taxon>Sternorrhyncha</taxon>
        <taxon>Coccoidea</taxon>
        <taxon>Coccidae</taxon>
        <taxon>Parthenolecanium</taxon>
    </lineage>
</organism>
<evidence type="ECO:0000313" key="17">
    <source>
        <dbReference type="EMBL" id="KAK7602600.1"/>
    </source>
</evidence>
<dbReference type="GO" id="GO:0000184">
    <property type="term" value="P:nuclear-transcribed mRNA catabolic process, nonsense-mediated decay"/>
    <property type="evidence" value="ECO:0007669"/>
    <property type="project" value="InterPro"/>
</dbReference>
<comment type="catalytic activity">
    <reaction evidence="12">
        <text>a 5'-end (N(7)-methyl 5'-triphosphoguanosine)-ribonucleoside in mRNA + H2O = N(7)-methyl-GDP + a 5'-end phospho-ribonucleoside in mRNA + 2 H(+)</text>
        <dbReference type="Rhea" id="RHEA:67484"/>
        <dbReference type="Rhea" id="RHEA-COMP:15692"/>
        <dbReference type="Rhea" id="RHEA-COMP:17167"/>
        <dbReference type="ChEBI" id="CHEBI:15377"/>
        <dbReference type="ChEBI" id="CHEBI:15378"/>
        <dbReference type="ChEBI" id="CHEBI:63714"/>
        <dbReference type="ChEBI" id="CHEBI:138282"/>
        <dbReference type="ChEBI" id="CHEBI:156461"/>
        <dbReference type="EC" id="3.6.1.62"/>
    </reaction>
    <physiologicalReaction direction="left-to-right" evidence="12">
        <dbReference type="Rhea" id="RHEA:67485"/>
    </physiologicalReaction>
</comment>
<dbReference type="GO" id="GO:0003723">
    <property type="term" value="F:RNA binding"/>
    <property type="evidence" value="ECO:0007669"/>
    <property type="project" value="UniProtKB-KW"/>
</dbReference>